<protein>
    <recommendedName>
        <fullName evidence="3">Sulfur carrier protein FdhD</fullName>
    </recommendedName>
</protein>
<dbReference type="AlphaFoldDB" id="A0A1I2HLW8"/>
<dbReference type="InterPro" id="IPR016193">
    <property type="entry name" value="Cytidine_deaminase-like"/>
</dbReference>
<organism evidence="4 5">
    <name type="scientific">Thermoflexibacter ruber</name>
    <dbReference type="NCBI Taxonomy" id="1003"/>
    <lineage>
        <taxon>Bacteria</taxon>
        <taxon>Pseudomonadati</taxon>
        <taxon>Bacteroidota</taxon>
        <taxon>Cytophagia</taxon>
        <taxon>Cytophagales</taxon>
        <taxon>Thermoflexibacteraceae</taxon>
        <taxon>Thermoflexibacter</taxon>
    </lineage>
</organism>
<evidence type="ECO:0000256" key="2">
    <source>
        <dbReference type="ARBA" id="ARBA00023150"/>
    </source>
</evidence>
<dbReference type="EMBL" id="FONY01000025">
    <property type="protein sequence ID" value="SFF31124.1"/>
    <property type="molecule type" value="Genomic_DNA"/>
</dbReference>
<keyword evidence="1 3" id="KW-0963">Cytoplasm</keyword>
<comment type="subcellular location">
    <subcellularLocation>
        <location evidence="3">Cytoplasm</location>
    </subcellularLocation>
</comment>
<name>A0A1I2HLW8_9BACT</name>
<dbReference type="Gene3D" id="3.40.140.10">
    <property type="entry name" value="Cytidine Deaminase, domain 2"/>
    <property type="match status" value="1"/>
</dbReference>
<dbReference type="NCBIfam" id="NF001943">
    <property type="entry name" value="PRK00724.1-2"/>
    <property type="match status" value="1"/>
</dbReference>
<accession>A0A1I2HLW8</accession>
<comment type="similarity">
    <text evidence="3">Belongs to the FdhD family.</text>
</comment>
<feature type="binding site" evidence="3">
    <location>
        <begin position="267"/>
        <end position="272"/>
    </location>
    <ligand>
        <name>Mo-bis(molybdopterin guanine dinucleotide)</name>
        <dbReference type="ChEBI" id="CHEBI:60539"/>
    </ligand>
</feature>
<dbReference type="Pfam" id="PF02634">
    <property type="entry name" value="FdhD-NarQ"/>
    <property type="match status" value="1"/>
</dbReference>
<dbReference type="GO" id="GO:0005737">
    <property type="term" value="C:cytoplasm"/>
    <property type="evidence" value="ECO:0007669"/>
    <property type="project" value="UniProtKB-SubCell"/>
</dbReference>
<dbReference type="NCBIfam" id="TIGR00129">
    <property type="entry name" value="fdhD_narQ"/>
    <property type="match status" value="1"/>
</dbReference>
<dbReference type="InterPro" id="IPR003786">
    <property type="entry name" value="FdhD"/>
</dbReference>
<evidence type="ECO:0000256" key="3">
    <source>
        <dbReference type="HAMAP-Rule" id="MF_00187"/>
    </source>
</evidence>
<evidence type="ECO:0000256" key="1">
    <source>
        <dbReference type="ARBA" id="ARBA00022490"/>
    </source>
</evidence>
<keyword evidence="2 3" id="KW-0501">Molybdenum cofactor biosynthesis</keyword>
<dbReference type="HAMAP" id="MF_00187">
    <property type="entry name" value="FdhD"/>
    <property type="match status" value="1"/>
</dbReference>
<feature type="active site" description="Cysteine persulfide intermediate" evidence="3">
    <location>
        <position position="125"/>
    </location>
</feature>
<gene>
    <name evidence="3" type="primary">fdhD</name>
    <name evidence="4" type="ORF">SAMN04488541_102515</name>
</gene>
<dbReference type="PANTHER" id="PTHR30592">
    <property type="entry name" value="FORMATE DEHYDROGENASE"/>
    <property type="match status" value="1"/>
</dbReference>
<evidence type="ECO:0000313" key="4">
    <source>
        <dbReference type="EMBL" id="SFF31124.1"/>
    </source>
</evidence>
<dbReference type="Gene3D" id="3.10.20.10">
    <property type="match status" value="1"/>
</dbReference>
<dbReference type="GO" id="GO:0097163">
    <property type="term" value="F:sulfur carrier activity"/>
    <property type="evidence" value="ECO:0007669"/>
    <property type="project" value="UniProtKB-UniRule"/>
</dbReference>
<dbReference type="GO" id="GO:0016783">
    <property type="term" value="F:sulfurtransferase activity"/>
    <property type="evidence" value="ECO:0007669"/>
    <property type="project" value="InterPro"/>
</dbReference>
<sequence>MTKTSVSNIDVWKFEVKKTHTERVSDLLAIEEPLEIKLLYYNNLEMTEQSIAVTMRTPPHDFELVLGFLLTEGIIKNFSDVKKIRYCNANGKQDTKDNIVKVELQAEVNVELARLQRNFYTTSSCGICGKSSIENIQQTLCYELPPQVPIFHAKTILGLSQKIKNAQTNFKYTGGVHASALFDEKGELIMIREDVGRHNALDKVIGAMLAREELPLSDYLLWVSGRISFELVQKALMAGIACLVAVGAPSSLAVDMARASGMTLVGFTKEDRFNIYSGQERITF</sequence>
<dbReference type="OrthoDB" id="9782042at2"/>
<evidence type="ECO:0000313" key="5">
    <source>
        <dbReference type="Proteomes" id="UP000199513"/>
    </source>
</evidence>
<reference evidence="4 5" key="1">
    <citation type="submission" date="2016-10" db="EMBL/GenBank/DDBJ databases">
        <authorList>
            <person name="de Groot N.N."/>
        </authorList>
    </citation>
    <scope>NUCLEOTIDE SEQUENCE [LARGE SCALE GENOMIC DNA]</scope>
    <source>
        <strain>GEY</strain>
        <strain evidence="5">DSM 9560</strain>
    </source>
</reference>
<dbReference type="PANTHER" id="PTHR30592:SF1">
    <property type="entry name" value="SULFUR CARRIER PROTEIN FDHD"/>
    <property type="match status" value="1"/>
</dbReference>
<proteinExistence type="inferred from homology"/>
<dbReference type="Proteomes" id="UP000199513">
    <property type="component" value="Unassembled WGS sequence"/>
</dbReference>
<dbReference type="RefSeq" id="WP_091546720.1">
    <property type="nucleotide sequence ID" value="NZ_FONY01000025.1"/>
</dbReference>
<keyword evidence="5" id="KW-1185">Reference proteome</keyword>
<dbReference type="STRING" id="1003.SAMN04488541_102515"/>
<dbReference type="PIRSF" id="PIRSF015626">
    <property type="entry name" value="FdhD"/>
    <property type="match status" value="1"/>
</dbReference>
<dbReference type="GO" id="GO:0006777">
    <property type="term" value="P:Mo-molybdopterin cofactor biosynthetic process"/>
    <property type="evidence" value="ECO:0007669"/>
    <property type="project" value="UniProtKB-UniRule"/>
</dbReference>
<comment type="function">
    <text evidence="3">Required for formate dehydrogenase (FDH) activity. Acts as a sulfur carrier protein that transfers sulfur from IscS to the molybdenum cofactor prior to its insertion into FDH.</text>
</comment>
<dbReference type="SUPFAM" id="SSF53927">
    <property type="entry name" value="Cytidine deaminase-like"/>
    <property type="match status" value="1"/>
</dbReference>